<sequence length="392" mass="44305">MALEPTVSPIAEQTEESYDEYNVSPALLHVRSMDSDALRQIREASLSPTPISRFLADPDVASILSRSKKSRRASTNSLRDRDRAASPKNHRSERDRSRDKDKDDTSSIISFVLAEEEKSSHRLKTMLRTMSDRLEHEIRRADQAESRAQAAEKRAAAAQAKVSISEAARMQAEADASHAKEEIKHVQMLLEVAQRDAQRAEEGSRRLEEKKRELERAADKAQESARKYQTLLREADNGSAEKDASRHAAVSKGFNDGRKHGYEEGYEEGFLAGKDEGYGEGNAAGFQQGRFDGYEEGRSVGREEGFEDGLEEGRKEERNQAFQAINTIMNESDERSSGRYERTQEWLRDTSVISDDHEHGTERGRHRSSAPAPRPIWLHRRLNTDPVVSRRA</sequence>
<keyword evidence="3" id="KW-1185">Reference proteome</keyword>
<feature type="compositionally biased region" description="Basic and acidic residues" evidence="1">
    <location>
        <begin position="195"/>
        <end position="226"/>
    </location>
</feature>
<dbReference type="Proteomes" id="UP000305948">
    <property type="component" value="Unassembled WGS sequence"/>
</dbReference>
<reference evidence="2 3" key="1">
    <citation type="journal article" date="2019" name="Nat. Ecol. Evol.">
        <title>Megaphylogeny resolves global patterns of mushroom evolution.</title>
        <authorList>
            <person name="Varga T."/>
            <person name="Krizsan K."/>
            <person name="Foldi C."/>
            <person name="Dima B."/>
            <person name="Sanchez-Garcia M."/>
            <person name="Sanchez-Ramirez S."/>
            <person name="Szollosi G.J."/>
            <person name="Szarkandi J.G."/>
            <person name="Papp V."/>
            <person name="Albert L."/>
            <person name="Andreopoulos W."/>
            <person name="Angelini C."/>
            <person name="Antonin V."/>
            <person name="Barry K.W."/>
            <person name="Bougher N.L."/>
            <person name="Buchanan P."/>
            <person name="Buyck B."/>
            <person name="Bense V."/>
            <person name="Catcheside P."/>
            <person name="Chovatia M."/>
            <person name="Cooper J."/>
            <person name="Damon W."/>
            <person name="Desjardin D."/>
            <person name="Finy P."/>
            <person name="Geml J."/>
            <person name="Haridas S."/>
            <person name="Hughes K."/>
            <person name="Justo A."/>
            <person name="Karasinski D."/>
            <person name="Kautmanova I."/>
            <person name="Kiss B."/>
            <person name="Kocsube S."/>
            <person name="Kotiranta H."/>
            <person name="LaButti K.M."/>
            <person name="Lechner B.E."/>
            <person name="Liimatainen K."/>
            <person name="Lipzen A."/>
            <person name="Lukacs Z."/>
            <person name="Mihaltcheva S."/>
            <person name="Morgado L.N."/>
            <person name="Niskanen T."/>
            <person name="Noordeloos M.E."/>
            <person name="Ohm R.A."/>
            <person name="Ortiz-Santana B."/>
            <person name="Ovrebo C."/>
            <person name="Racz N."/>
            <person name="Riley R."/>
            <person name="Savchenko A."/>
            <person name="Shiryaev A."/>
            <person name="Soop K."/>
            <person name="Spirin V."/>
            <person name="Szebenyi C."/>
            <person name="Tomsovsky M."/>
            <person name="Tulloss R.E."/>
            <person name="Uehling J."/>
            <person name="Grigoriev I.V."/>
            <person name="Vagvolgyi C."/>
            <person name="Papp T."/>
            <person name="Martin F.M."/>
            <person name="Miettinen O."/>
            <person name="Hibbett D.S."/>
            <person name="Nagy L.G."/>
        </authorList>
    </citation>
    <scope>NUCLEOTIDE SEQUENCE [LARGE SCALE GENOMIC DNA]</scope>
    <source>
        <strain evidence="2 3">OMC1185</strain>
    </source>
</reference>
<dbReference type="STRING" id="5364.A0A5C3N872"/>
<dbReference type="EMBL" id="ML213506">
    <property type="protein sequence ID" value="TFK53934.1"/>
    <property type="molecule type" value="Genomic_DNA"/>
</dbReference>
<protein>
    <recommendedName>
        <fullName evidence="4">Essential protein Yae1 N-terminal domain-containing protein</fullName>
    </recommendedName>
</protein>
<evidence type="ECO:0000313" key="2">
    <source>
        <dbReference type="EMBL" id="TFK53934.1"/>
    </source>
</evidence>
<accession>A0A5C3N872</accession>
<dbReference type="SUPFAM" id="SSF57997">
    <property type="entry name" value="Tropomyosin"/>
    <property type="match status" value="1"/>
</dbReference>
<proteinExistence type="predicted"/>
<evidence type="ECO:0000256" key="1">
    <source>
        <dbReference type="SAM" id="MobiDB-lite"/>
    </source>
</evidence>
<evidence type="ECO:0008006" key="4">
    <source>
        <dbReference type="Google" id="ProtNLM"/>
    </source>
</evidence>
<dbReference type="OrthoDB" id="2135488at2759"/>
<organism evidence="2 3">
    <name type="scientific">Heliocybe sulcata</name>
    <dbReference type="NCBI Taxonomy" id="5364"/>
    <lineage>
        <taxon>Eukaryota</taxon>
        <taxon>Fungi</taxon>
        <taxon>Dikarya</taxon>
        <taxon>Basidiomycota</taxon>
        <taxon>Agaricomycotina</taxon>
        <taxon>Agaricomycetes</taxon>
        <taxon>Gloeophyllales</taxon>
        <taxon>Gloeophyllaceae</taxon>
        <taxon>Heliocybe</taxon>
    </lineage>
</organism>
<dbReference type="AlphaFoldDB" id="A0A5C3N872"/>
<name>A0A5C3N872_9AGAM</name>
<feature type="region of interest" description="Disordered" evidence="1">
    <location>
        <begin position="195"/>
        <end position="260"/>
    </location>
</feature>
<gene>
    <name evidence="2" type="ORF">OE88DRAFT_1785144</name>
</gene>
<feature type="compositionally biased region" description="Basic and acidic residues" evidence="1">
    <location>
        <begin position="78"/>
        <end position="105"/>
    </location>
</feature>
<feature type="region of interest" description="Disordered" evidence="1">
    <location>
        <begin position="62"/>
        <end position="107"/>
    </location>
</feature>
<feature type="compositionally biased region" description="Basic and acidic residues" evidence="1">
    <location>
        <begin position="332"/>
        <end position="363"/>
    </location>
</feature>
<evidence type="ECO:0000313" key="3">
    <source>
        <dbReference type="Proteomes" id="UP000305948"/>
    </source>
</evidence>
<feature type="compositionally biased region" description="Basic and acidic residues" evidence="1">
    <location>
        <begin position="233"/>
        <end position="246"/>
    </location>
</feature>
<feature type="region of interest" description="Disordered" evidence="1">
    <location>
        <begin position="326"/>
        <end position="392"/>
    </location>
</feature>
<feature type="region of interest" description="Disordered" evidence="1">
    <location>
        <begin position="1"/>
        <end position="21"/>
    </location>
</feature>